<dbReference type="GO" id="GO:0000139">
    <property type="term" value="C:Golgi membrane"/>
    <property type="evidence" value="ECO:0007669"/>
    <property type="project" value="UniProtKB-SubCell"/>
</dbReference>
<gene>
    <name evidence="22" type="primary">oxt</name>
    <name evidence="22" type="ORF">T01_10234</name>
</gene>
<organism evidence="22 23">
    <name type="scientific">Trichinella spiralis</name>
    <name type="common">Trichina worm</name>
    <dbReference type="NCBI Taxonomy" id="6334"/>
    <lineage>
        <taxon>Eukaryota</taxon>
        <taxon>Metazoa</taxon>
        <taxon>Ecdysozoa</taxon>
        <taxon>Nematoda</taxon>
        <taxon>Enoplea</taxon>
        <taxon>Dorylaimia</taxon>
        <taxon>Trichinellida</taxon>
        <taxon>Trichinellidae</taxon>
        <taxon>Trichinella</taxon>
    </lineage>
</organism>
<keyword evidence="17" id="KW-0325">Glycoprotein</keyword>
<dbReference type="eggNOG" id="KOG0799">
    <property type="taxonomic scope" value="Eukaryota"/>
</dbReference>
<evidence type="ECO:0000256" key="2">
    <source>
        <dbReference type="ARBA" id="ARBA00004648"/>
    </source>
</evidence>
<evidence type="ECO:0000256" key="16">
    <source>
        <dbReference type="ARBA" id="ARBA00023157"/>
    </source>
</evidence>
<dbReference type="PANTHER" id="PTHR46025:SF3">
    <property type="entry name" value="XYLOSYLTRANSFERASE OXT"/>
    <property type="match status" value="1"/>
</dbReference>
<evidence type="ECO:0000256" key="13">
    <source>
        <dbReference type="ARBA" id="ARBA00022989"/>
    </source>
</evidence>
<evidence type="ECO:0000256" key="17">
    <source>
        <dbReference type="ARBA" id="ARBA00023180"/>
    </source>
</evidence>
<dbReference type="InterPro" id="IPR003406">
    <property type="entry name" value="Glyco_trans_14"/>
</dbReference>
<comment type="caution">
    <text evidence="22">The sequence shown here is derived from an EMBL/GenBank/DDBJ whole genome shotgun (WGS) entry which is preliminary data.</text>
</comment>
<dbReference type="AlphaFoldDB" id="A0A0V1BEL3"/>
<comment type="similarity">
    <text evidence="5">Belongs to the glycosyltransferase 14 family. XylT subfamily.</text>
</comment>
<keyword evidence="11" id="KW-0256">Endoplasmic reticulum</keyword>
<proteinExistence type="inferred from homology"/>
<protein>
    <recommendedName>
        <fullName evidence="6">protein xylosyltransferase</fullName>
        <ecNumber evidence="6">2.4.2.26</ecNumber>
    </recommendedName>
    <alternativeName>
        <fullName evidence="18">Peptide O-xylosyltransferase</fullName>
    </alternativeName>
</protein>
<dbReference type="Pfam" id="PF12529">
    <property type="entry name" value="Xylo_C"/>
    <property type="match status" value="1"/>
</dbReference>
<keyword evidence="9 20" id="KW-0812">Transmembrane</keyword>
<evidence type="ECO:0000313" key="23">
    <source>
        <dbReference type="Proteomes" id="UP000054776"/>
    </source>
</evidence>
<evidence type="ECO:0000256" key="6">
    <source>
        <dbReference type="ARBA" id="ARBA00011972"/>
    </source>
</evidence>
<keyword evidence="7" id="KW-0328">Glycosyltransferase</keyword>
<comment type="pathway">
    <text evidence="3">Glycan metabolism; chondroitin sulfate biosynthesis.</text>
</comment>
<feature type="non-terminal residue" evidence="22">
    <location>
        <position position="1"/>
    </location>
</feature>
<sequence length="861" mass="98042">RIIPSFGWKRWSCHVAFGILITCLFYVNVLYLYYSAERDAEEFIANFKWFKRPLFVTARCNLSVETEKALKRAQSESCKQQIINAYCSHLKGSLYPAALHRSCPYEESSWRLRNLGCYADSRKKRLLNSAGIRIGNFNSINACVDYCFQLGCTIAGVEFGEECFCGKVSNLKLGLKLETGFCETHPCPANSSTACGGFNAIAVYHTGYKDPPKVKLKRSELLKVNTKPAKIAFLLQLNGRAVRQVVRLLRLIYRPEHIYLVHVDSRQNHMYREMISLQKSISATNFHVLTRRFPTIWGGASLLKMFLSSADELLQLSSDWEYLVNLSESDMPLRPVDELASLLGNCNGTSFLRSHGDTTVAFVRRQGLGKLFVECDNHMWRLAERQLPKGVRVDGGSDWLILHRSLVAYAVHEHDDQLVSGLRQFFQNALLPLETFFHTLAQNSPFCDRIVNSNLKLTNWHRKRGCNCQHLNVVDWCGCSPNVFRMADWDRLRKVTKGGSGLQFFARKFDPLIDLRIIVQLERTVANGNGDSAYPASSFPYWQNEFHHVDDQLQSLNPRMRRFFDYAAHVGRRYLFQPTSCNAVQSVDCPVERVLQFNLFKQSNAELMDLLISIGGTCRSEPAAPLHGASFQWFAEIRLQRQRKITFGSGNLSKNHLLDIQLGNEYDVKEEMLRDYVAIVAKHDRPFLRQRWSMALSNGKENLSSITVVWSTPDGRIDEVQEQQFKANASGGVVVVHLQKQIGLSEDGIWSVRVQMNNDELLAEMSFPVIDPNELLMEKLARILDPFFSIKSACLIGKPNPIPVSSPHFFTVSQCARDLHQAYRVDCNSTDWSSHSAESISHAELRKQTSKQNENVARLLL</sequence>
<dbReference type="GO" id="GO:0050650">
    <property type="term" value="P:chondroitin sulfate proteoglycan biosynthetic process"/>
    <property type="evidence" value="ECO:0007669"/>
    <property type="project" value="TreeGrafter"/>
</dbReference>
<dbReference type="InterPro" id="IPR024448">
    <property type="entry name" value="XylT_C"/>
</dbReference>
<keyword evidence="15 20" id="KW-0472">Membrane</keyword>
<evidence type="ECO:0000313" key="22">
    <source>
        <dbReference type="EMBL" id="KRY35493.1"/>
    </source>
</evidence>
<dbReference type="EC" id="2.4.2.26" evidence="6"/>
<dbReference type="InterPro" id="IPR002889">
    <property type="entry name" value="WSC_carb-bd"/>
</dbReference>
<keyword evidence="13 20" id="KW-1133">Transmembrane helix</keyword>
<dbReference type="Pfam" id="PF01822">
    <property type="entry name" value="WSC"/>
    <property type="match status" value="1"/>
</dbReference>
<dbReference type="Pfam" id="PF02485">
    <property type="entry name" value="Branch"/>
    <property type="match status" value="1"/>
</dbReference>
<feature type="transmembrane region" description="Helical" evidence="20">
    <location>
        <begin position="12"/>
        <end position="34"/>
    </location>
</feature>
<evidence type="ECO:0000256" key="12">
    <source>
        <dbReference type="ARBA" id="ARBA00022968"/>
    </source>
</evidence>
<evidence type="ECO:0000256" key="4">
    <source>
        <dbReference type="ARBA" id="ARBA00005093"/>
    </source>
</evidence>
<dbReference type="EMBL" id="JYDH01000053">
    <property type="protein sequence ID" value="KRY35493.1"/>
    <property type="molecule type" value="Genomic_DNA"/>
</dbReference>
<evidence type="ECO:0000256" key="8">
    <source>
        <dbReference type="ARBA" id="ARBA00022679"/>
    </source>
</evidence>
<dbReference type="GO" id="GO:0046872">
    <property type="term" value="F:metal ion binding"/>
    <property type="evidence" value="ECO:0007669"/>
    <property type="project" value="UniProtKB-KW"/>
</dbReference>
<evidence type="ECO:0000256" key="10">
    <source>
        <dbReference type="ARBA" id="ARBA00022723"/>
    </source>
</evidence>
<evidence type="ECO:0000256" key="15">
    <source>
        <dbReference type="ARBA" id="ARBA00023136"/>
    </source>
</evidence>
<evidence type="ECO:0000259" key="21">
    <source>
        <dbReference type="PROSITE" id="PS51212"/>
    </source>
</evidence>
<feature type="non-terminal residue" evidence="22">
    <location>
        <position position="861"/>
    </location>
</feature>
<evidence type="ECO:0000256" key="3">
    <source>
        <dbReference type="ARBA" id="ARBA00004840"/>
    </source>
</evidence>
<evidence type="ECO:0000256" key="5">
    <source>
        <dbReference type="ARBA" id="ARBA00010195"/>
    </source>
</evidence>
<dbReference type="UniPathway" id="UPA00755"/>
<evidence type="ECO:0000256" key="1">
    <source>
        <dbReference type="ARBA" id="ARBA00004323"/>
    </source>
</evidence>
<dbReference type="PROSITE" id="PS51212">
    <property type="entry name" value="WSC"/>
    <property type="match status" value="1"/>
</dbReference>
<name>A0A0V1BEL3_TRISP</name>
<dbReference type="PANTHER" id="PTHR46025">
    <property type="entry name" value="XYLOSYLTRANSFERASE OXT"/>
    <property type="match status" value="1"/>
</dbReference>
<keyword evidence="12" id="KW-0735">Signal-anchor</keyword>
<dbReference type="OrthoDB" id="2019572at2759"/>
<keyword evidence="14" id="KW-0333">Golgi apparatus</keyword>
<evidence type="ECO:0000256" key="9">
    <source>
        <dbReference type="ARBA" id="ARBA00022692"/>
    </source>
</evidence>
<dbReference type="UniPathway" id="UPA00756"/>
<comment type="subcellular location">
    <subcellularLocation>
        <location evidence="2">Endoplasmic reticulum membrane</location>
        <topology evidence="2">Single-pass type II membrane protein</topology>
    </subcellularLocation>
    <subcellularLocation>
        <location evidence="1">Golgi apparatus membrane</location>
        <topology evidence="1">Single-pass type II membrane protein</topology>
    </subcellularLocation>
</comment>
<dbReference type="GO" id="GO:0030158">
    <property type="term" value="F:protein xylosyltransferase activity"/>
    <property type="evidence" value="ECO:0007669"/>
    <property type="project" value="UniProtKB-EC"/>
</dbReference>
<evidence type="ECO:0000256" key="14">
    <source>
        <dbReference type="ARBA" id="ARBA00023034"/>
    </source>
</evidence>
<evidence type="ECO:0000256" key="19">
    <source>
        <dbReference type="ARBA" id="ARBA00047847"/>
    </source>
</evidence>
<comment type="pathway">
    <text evidence="4">Glycan metabolism; heparan sulfate biosynthesis.</text>
</comment>
<dbReference type="GO" id="GO:0005789">
    <property type="term" value="C:endoplasmic reticulum membrane"/>
    <property type="evidence" value="ECO:0007669"/>
    <property type="project" value="UniProtKB-SubCell"/>
</dbReference>
<evidence type="ECO:0000256" key="11">
    <source>
        <dbReference type="ARBA" id="ARBA00022824"/>
    </source>
</evidence>
<evidence type="ECO:0000256" key="20">
    <source>
        <dbReference type="SAM" id="Phobius"/>
    </source>
</evidence>
<dbReference type="SMART" id="SM00321">
    <property type="entry name" value="WSC"/>
    <property type="match status" value="1"/>
</dbReference>
<dbReference type="GO" id="GO:0015012">
    <property type="term" value="P:heparan sulfate proteoglycan biosynthetic process"/>
    <property type="evidence" value="ECO:0007669"/>
    <property type="project" value="UniProtKB-UniPathway"/>
</dbReference>
<reference evidence="22 23" key="1">
    <citation type="submission" date="2015-01" db="EMBL/GenBank/DDBJ databases">
        <title>Evolution of Trichinella species and genotypes.</title>
        <authorList>
            <person name="Korhonen P.K."/>
            <person name="Edoardo P."/>
            <person name="Giuseppe L.R."/>
            <person name="Gasser R.B."/>
        </authorList>
    </citation>
    <scope>NUCLEOTIDE SEQUENCE [LARGE SCALE GENOMIC DNA]</scope>
    <source>
        <strain evidence="22">ISS3</strain>
    </source>
</reference>
<dbReference type="InterPro" id="IPR043538">
    <property type="entry name" value="XYLT"/>
</dbReference>
<evidence type="ECO:0000256" key="7">
    <source>
        <dbReference type="ARBA" id="ARBA00022676"/>
    </source>
</evidence>
<comment type="catalytic activity">
    <reaction evidence="19">
        <text>UDP-alpha-D-xylose + L-seryl-[protein] = 3-O-(beta-D-xylosyl)-L-seryl-[protein] + UDP + H(+)</text>
        <dbReference type="Rhea" id="RHEA:50192"/>
        <dbReference type="Rhea" id="RHEA-COMP:9863"/>
        <dbReference type="Rhea" id="RHEA-COMP:12567"/>
        <dbReference type="ChEBI" id="CHEBI:15378"/>
        <dbReference type="ChEBI" id="CHEBI:29999"/>
        <dbReference type="ChEBI" id="CHEBI:57632"/>
        <dbReference type="ChEBI" id="CHEBI:58223"/>
        <dbReference type="ChEBI" id="CHEBI:132085"/>
        <dbReference type="EC" id="2.4.2.26"/>
    </reaction>
</comment>
<keyword evidence="16" id="KW-1015">Disulfide bond</keyword>
<dbReference type="Proteomes" id="UP000054776">
    <property type="component" value="Unassembled WGS sequence"/>
</dbReference>
<keyword evidence="10" id="KW-0479">Metal-binding</keyword>
<feature type="domain" description="WSC" evidence="21">
    <location>
        <begin position="111"/>
        <end position="207"/>
    </location>
</feature>
<evidence type="ECO:0000256" key="18">
    <source>
        <dbReference type="ARBA" id="ARBA00042865"/>
    </source>
</evidence>
<keyword evidence="23" id="KW-1185">Reference proteome</keyword>
<keyword evidence="8 22" id="KW-0808">Transferase</keyword>
<accession>A0A0V1BEL3</accession>